<dbReference type="Gene3D" id="3.40.630.30">
    <property type="match status" value="1"/>
</dbReference>
<evidence type="ECO:0000256" key="2">
    <source>
        <dbReference type="ARBA" id="ARBA00023315"/>
    </source>
</evidence>
<dbReference type="InterPro" id="IPR000182">
    <property type="entry name" value="GNAT_dom"/>
</dbReference>
<dbReference type="OrthoDB" id="9787920at2"/>
<gene>
    <name evidence="4" type="ORF">FC91_GL001338</name>
</gene>
<organism evidence="4 5">
    <name type="scientific">Schleiferilactobacillus harbinensis DSM 16991</name>
    <dbReference type="NCBI Taxonomy" id="1122147"/>
    <lineage>
        <taxon>Bacteria</taxon>
        <taxon>Bacillati</taxon>
        <taxon>Bacillota</taxon>
        <taxon>Bacilli</taxon>
        <taxon>Lactobacillales</taxon>
        <taxon>Lactobacillaceae</taxon>
        <taxon>Schleiferilactobacillus</taxon>
    </lineage>
</organism>
<evidence type="ECO:0000256" key="1">
    <source>
        <dbReference type="ARBA" id="ARBA00022679"/>
    </source>
</evidence>
<accession>A0A0R1X4E1</accession>
<dbReference type="SUPFAM" id="SSF55729">
    <property type="entry name" value="Acyl-CoA N-acyltransferases (Nat)"/>
    <property type="match status" value="1"/>
</dbReference>
<dbReference type="InterPro" id="IPR016181">
    <property type="entry name" value="Acyl_CoA_acyltransferase"/>
</dbReference>
<feature type="domain" description="N-acetyltransferase" evidence="3">
    <location>
        <begin position="3"/>
        <end position="140"/>
    </location>
</feature>
<dbReference type="eggNOG" id="COG0456">
    <property type="taxonomic scope" value="Bacteria"/>
</dbReference>
<evidence type="ECO:0000313" key="5">
    <source>
        <dbReference type="Proteomes" id="UP000050949"/>
    </source>
</evidence>
<evidence type="ECO:0000313" key="4">
    <source>
        <dbReference type="EMBL" id="KRM24757.1"/>
    </source>
</evidence>
<dbReference type="RefSeq" id="WP_027828530.1">
    <property type="nucleotide sequence ID" value="NZ_AUEH01000021.1"/>
</dbReference>
<dbReference type="CDD" id="cd04301">
    <property type="entry name" value="NAT_SF"/>
    <property type="match status" value="1"/>
</dbReference>
<dbReference type="EMBL" id="AZFW01000136">
    <property type="protein sequence ID" value="KRM24757.1"/>
    <property type="molecule type" value="Genomic_DNA"/>
</dbReference>
<dbReference type="GO" id="GO:0016747">
    <property type="term" value="F:acyltransferase activity, transferring groups other than amino-acyl groups"/>
    <property type="evidence" value="ECO:0007669"/>
    <property type="project" value="InterPro"/>
</dbReference>
<name>A0A0R1X4E1_9LACO</name>
<dbReference type="PATRIC" id="fig|1122147.4.peg.1389"/>
<protein>
    <recommendedName>
        <fullName evidence="3">N-acetyltransferase domain-containing protein</fullName>
    </recommendedName>
</protein>
<proteinExistence type="predicted"/>
<dbReference type="PROSITE" id="PS51186">
    <property type="entry name" value="GNAT"/>
    <property type="match status" value="1"/>
</dbReference>
<keyword evidence="2" id="KW-0012">Acyltransferase</keyword>
<evidence type="ECO:0000259" key="3">
    <source>
        <dbReference type="PROSITE" id="PS51186"/>
    </source>
</evidence>
<comment type="caution">
    <text evidence="4">The sequence shown here is derived from an EMBL/GenBank/DDBJ whole genome shotgun (WGS) entry which is preliminary data.</text>
</comment>
<dbReference type="AlphaFoldDB" id="A0A0R1X4E1"/>
<sequence>MSPKIIPITSDDFEFVEDQLDDYNIKSKPLTQSKPFVGWRYAIKDGDQIIAGIMGYSSYYRIGYLDTLWVDPRYRRQGLGRALLQQIEHDLHDYGCQVIHLETFDFQGPEFYEANGYTQFGDLYYPNADLHELYFQKTFAE</sequence>
<dbReference type="Proteomes" id="UP000050949">
    <property type="component" value="Unassembled WGS sequence"/>
</dbReference>
<dbReference type="Pfam" id="PF00583">
    <property type="entry name" value="Acetyltransf_1"/>
    <property type="match status" value="1"/>
</dbReference>
<dbReference type="InterPro" id="IPR050680">
    <property type="entry name" value="YpeA/RimI_acetyltransf"/>
</dbReference>
<keyword evidence="1" id="KW-0808">Transferase</keyword>
<dbReference type="PANTHER" id="PTHR43420">
    <property type="entry name" value="ACETYLTRANSFERASE"/>
    <property type="match status" value="1"/>
</dbReference>
<reference evidence="4 5" key="1">
    <citation type="journal article" date="2015" name="Genome Announc.">
        <title>Expanding the biotechnology potential of lactobacilli through comparative genomics of 213 strains and associated genera.</title>
        <authorList>
            <person name="Sun Z."/>
            <person name="Harris H.M."/>
            <person name="McCann A."/>
            <person name="Guo C."/>
            <person name="Argimon S."/>
            <person name="Zhang W."/>
            <person name="Yang X."/>
            <person name="Jeffery I.B."/>
            <person name="Cooney J.C."/>
            <person name="Kagawa T.F."/>
            <person name="Liu W."/>
            <person name="Song Y."/>
            <person name="Salvetti E."/>
            <person name="Wrobel A."/>
            <person name="Rasinkangas P."/>
            <person name="Parkhill J."/>
            <person name="Rea M.C."/>
            <person name="O'Sullivan O."/>
            <person name="Ritari J."/>
            <person name="Douillard F.P."/>
            <person name="Paul Ross R."/>
            <person name="Yang R."/>
            <person name="Briner A.E."/>
            <person name="Felis G.E."/>
            <person name="de Vos W.M."/>
            <person name="Barrangou R."/>
            <person name="Klaenhammer T.R."/>
            <person name="Caufield P.W."/>
            <person name="Cui Y."/>
            <person name="Zhang H."/>
            <person name="O'Toole P.W."/>
        </authorList>
    </citation>
    <scope>NUCLEOTIDE SEQUENCE [LARGE SCALE GENOMIC DNA]</scope>
    <source>
        <strain evidence="4 5">DSM 16991</strain>
    </source>
</reference>